<keyword evidence="2" id="KW-1133">Transmembrane helix</keyword>
<sequence length="56" mass="6367">MRSLLSFLLSQADTICIVLLSIALVSMSITQDQLKKEVNELKNQIAQYDQHTQNTM</sequence>
<reference evidence="3 4" key="1">
    <citation type="submission" date="2023-02" db="EMBL/GenBank/DDBJ databases">
        <title>The predominant lactic acid bacteria and yeasts involved in the spontaneous fermentation of millet during the production of the traditional porridge Hausa koko in Ghana.</title>
        <authorList>
            <person name="Atter A."/>
            <person name="Diaz M."/>
        </authorList>
    </citation>
    <scope>NUCLEOTIDE SEQUENCE [LARGE SCALE GENOMIC DNA]</scope>
    <source>
        <strain evidence="3 4">FI11640</strain>
    </source>
</reference>
<evidence type="ECO:0000313" key="3">
    <source>
        <dbReference type="EMBL" id="MEE6716517.1"/>
    </source>
</evidence>
<evidence type="ECO:0008006" key="5">
    <source>
        <dbReference type="Google" id="ProtNLM"/>
    </source>
</evidence>
<proteinExistence type="predicted"/>
<dbReference type="Proteomes" id="UP001330016">
    <property type="component" value="Unassembled WGS sequence"/>
</dbReference>
<keyword evidence="4" id="KW-1185">Reference proteome</keyword>
<feature type="transmembrane region" description="Helical" evidence="2">
    <location>
        <begin position="6"/>
        <end position="26"/>
    </location>
</feature>
<accession>A0ABU7T1V9</accession>
<dbReference type="RefSeq" id="WP_156488108.1">
    <property type="nucleotide sequence ID" value="NZ_BJTX01000052.1"/>
</dbReference>
<keyword evidence="2" id="KW-0472">Membrane</keyword>
<organism evidence="3 4">
    <name type="scientific">Schleiferilactobacillus harbinensis</name>
    <dbReference type="NCBI Taxonomy" id="304207"/>
    <lineage>
        <taxon>Bacteria</taxon>
        <taxon>Bacillati</taxon>
        <taxon>Bacillota</taxon>
        <taxon>Bacilli</taxon>
        <taxon>Lactobacillales</taxon>
        <taxon>Lactobacillaceae</taxon>
        <taxon>Schleiferilactobacillus</taxon>
    </lineage>
</organism>
<protein>
    <recommendedName>
        <fullName evidence="5">Holin</fullName>
    </recommendedName>
</protein>
<evidence type="ECO:0000256" key="1">
    <source>
        <dbReference type="SAM" id="Coils"/>
    </source>
</evidence>
<dbReference type="EMBL" id="JAQSGK010000037">
    <property type="protein sequence ID" value="MEE6716517.1"/>
    <property type="molecule type" value="Genomic_DNA"/>
</dbReference>
<comment type="caution">
    <text evidence="3">The sequence shown here is derived from an EMBL/GenBank/DDBJ whole genome shotgun (WGS) entry which is preliminary data.</text>
</comment>
<name>A0ABU7T1V9_9LACO</name>
<evidence type="ECO:0000256" key="2">
    <source>
        <dbReference type="SAM" id="Phobius"/>
    </source>
</evidence>
<keyword evidence="1" id="KW-0175">Coiled coil</keyword>
<evidence type="ECO:0000313" key="4">
    <source>
        <dbReference type="Proteomes" id="UP001330016"/>
    </source>
</evidence>
<keyword evidence="2" id="KW-0812">Transmembrane</keyword>
<feature type="coiled-coil region" evidence="1">
    <location>
        <begin position="24"/>
        <end position="54"/>
    </location>
</feature>
<gene>
    <name evidence="3" type="ORF">PS435_11660</name>
</gene>